<dbReference type="AlphaFoldDB" id="A0A0E9ST95"/>
<reference evidence="1" key="2">
    <citation type="journal article" date="2015" name="Fish Shellfish Immunol.">
        <title>Early steps in the European eel (Anguilla anguilla)-Vibrio vulnificus interaction in the gills: Role of the RtxA13 toxin.</title>
        <authorList>
            <person name="Callol A."/>
            <person name="Pajuelo D."/>
            <person name="Ebbesson L."/>
            <person name="Teles M."/>
            <person name="MacKenzie S."/>
            <person name="Amaro C."/>
        </authorList>
    </citation>
    <scope>NUCLEOTIDE SEQUENCE</scope>
</reference>
<protein>
    <submittedName>
        <fullName evidence="1">Uncharacterized protein</fullName>
    </submittedName>
</protein>
<dbReference type="EMBL" id="GBXM01063988">
    <property type="protein sequence ID" value="JAH44589.1"/>
    <property type="molecule type" value="Transcribed_RNA"/>
</dbReference>
<sequence length="23" mass="2650">MLCCVLRSFTIQLLLRKPSTQKA</sequence>
<name>A0A0E9ST95_ANGAN</name>
<evidence type="ECO:0000313" key="1">
    <source>
        <dbReference type="EMBL" id="JAH44589.1"/>
    </source>
</evidence>
<proteinExistence type="predicted"/>
<reference evidence="1" key="1">
    <citation type="submission" date="2014-11" db="EMBL/GenBank/DDBJ databases">
        <authorList>
            <person name="Amaro Gonzalez C."/>
        </authorList>
    </citation>
    <scope>NUCLEOTIDE SEQUENCE</scope>
</reference>
<accession>A0A0E9ST95</accession>
<organism evidence="1">
    <name type="scientific">Anguilla anguilla</name>
    <name type="common">European freshwater eel</name>
    <name type="synonym">Muraena anguilla</name>
    <dbReference type="NCBI Taxonomy" id="7936"/>
    <lineage>
        <taxon>Eukaryota</taxon>
        <taxon>Metazoa</taxon>
        <taxon>Chordata</taxon>
        <taxon>Craniata</taxon>
        <taxon>Vertebrata</taxon>
        <taxon>Euteleostomi</taxon>
        <taxon>Actinopterygii</taxon>
        <taxon>Neopterygii</taxon>
        <taxon>Teleostei</taxon>
        <taxon>Anguilliformes</taxon>
        <taxon>Anguillidae</taxon>
        <taxon>Anguilla</taxon>
    </lineage>
</organism>